<dbReference type="Gene3D" id="1.10.10.10">
    <property type="entry name" value="Winged helix-like DNA-binding domain superfamily/Winged helix DNA-binding domain"/>
    <property type="match status" value="1"/>
</dbReference>
<protein>
    <recommendedName>
        <fullName evidence="1">HTH luxR-type domain-containing protein</fullName>
    </recommendedName>
</protein>
<gene>
    <name evidence="2" type="ORF">S06H3_52049</name>
</gene>
<dbReference type="AlphaFoldDB" id="X1NC45"/>
<dbReference type="InterPro" id="IPR036388">
    <property type="entry name" value="WH-like_DNA-bd_sf"/>
</dbReference>
<organism evidence="2">
    <name type="scientific">marine sediment metagenome</name>
    <dbReference type="NCBI Taxonomy" id="412755"/>
    <lineage>
        <taxon>unclassified sequences</taxon>
        <taxon>metagenomes</taxon>
        <taxon>ecological metagenomes</taxon>
    </lineage>
</organism>
<feature type="non-terminal residue" evidence="2">
    <location>
        <position position="47"/>
    </location>
</feature>
<proteinExistence type="predicted"/>
<feature type="domain" description="HTH luxR-type" evidence="1">
    <location>
        <begin position="6"/>
        <end position="47"/>
    </location>
</feature>
<dbReference type="InterPro" id="IPR000792">
    <property type="entry name" value="Tscrpt_reg_LuxR_C"/>
</dbReference>
<dbReference type="SUPFAM" id="SSF46894">
    <property type="entry name" value="C-terminal effector domain of the bipartite response regulators"/>
    <property type="match status" value="1"/>
</dbReference>
<dbReference type="GO" id="GO:0003677">
    <property type="term" value="F:DNA binding"/>
    <property type="evidence" value="ECO:0007669"/>
    <property type="project" value="InterPro"/>
</dbReference>
<evidence type="ECO:0000313" key="2">
    <source>
        <dbReference type="EMBL" id="GAI41203.1"/>
    </source>
</evidence>
<reference evidence="2" key="1">
    <citation type="journal article" date="2014" name="Front. Microbiol.">
        <title>High frequency of phylogenetically diverse reductive dehalogenase-homologous genes in deep subseafloor sedimentary metagenomes.</title>
        <authorList>
            <person name="Kawai M."/>
            <person name="Futagami T."/>
            <person name="Toyoda A."/>
            <person name="Takaki Y."/>
            <person name="Nishi S."/>
            <person name="Hori S."/>
            <person name="Arai W."/>
            <person name="Tsubouchi T."/>
            <person name="Morono Y."/>
            <person name="Uchiyama I."/>
            <person name="Ito T."/>
            <person name="Fujiyama A."/>
            <person name="Inagaki F."/>
            <person name="Takami H."/>
        </authorList>
    </citation>
    <scope>NUCLEOTIDE SEQUENCE</scope>
    <source>
        <strain evidence="2">Expedition CK06-06</strain>
    </source>
</reference>
<comment type="caution">
    <text evidence="2">The sequence shown here is derived from an EMBL/GenBank/DDBJ whole genome shotgun (WGS) entry which is preliminary data.</text>
</comment>
<dbReference type="Pfam" id="PF00196">
    <property type="entry name" value="GerE"/>
    <property type="match status" value="1"/>
</dbReference>
<accession>X1NC45</accession>
<dbReference type="InterPro" id="IPR016032">
    <property type="entry name" value="Sig_transdc_resp-reg_C-effctor"/>
</dbReference>
<dbReference type="EMBL" id="BARV01033071">
    <property type="protein sequence ID" value="GAI41203.1"/>
    <property type="molecule type" value="Genomic_DNA"/>
</dbReference>
<sequence>MNKNHNLTPRHKVVLYWATLGKTNKEIADLLEIHITSVTEYFKQIYR</sequence>
<name>X1NC45_9ZZZZ</name>
<dbReference type="GO" id="GO:0006355">
    <property type="term" value="P:regulation of DNA-templated transcription"/>
    <property type="evidence" value="ECO:0007669"/>
    <property type="project" value="InterPro"/>
</dbReference>
<evidence type="ECO:0000259" key="1">
    <source>
        <dbReference type="Pfam" id="PF00196"/>
    </source>
</evidence>